<feature type="signal peptide" evidence="2">
    <location>
        <begin position="1"/>
        <end position="22"/>
    </location>
</feature>
<dbReference type="InterPro" id="IPR042100">
    <property type="entry name" value="Bug_dom1"/>
</dbReference>
<proteinExistence type="inferred from homology"/>
<dbReference type="Gene3D" id="3.40.190.10">
    <property type="entry name" value="Periplasmic binding protein-like II"/>
    <property type="match status" value="1"/>
</dbReference>
<organism evidence="3 4">
    <name type="scientific">Paracandidimonas soli</name>
    <dbReference type="NCBI Taxonomy" id="1917182"/>
    <lineage>
        <taxon>Bacteria</taxon>
        <taxon>Pseudomonadati</taxon>
        <taxon>Pseudomonadota</taxon>
        <taxon>Betaproteobacteria</taxon>
        <taxon>Burkholderiales</taxon>
        <taxon>Alcaligenaceae</taxon>
        <taxon>Paracandidimonas</taxon>
    </lineage>
</organism>
<dbReference type="EMBL" id="SMBX01000007">
    <property type="protein sequence ID" value="TCU96043.1"/>
    <property type="molecule type" value="Genomic_DNA"/>
</dbReference>
<dbReference type="Pfam" id="PF03401">
    <property type="entry name" value="TctC"/>
    <property type="match status" value="1"/>
</dbReference>
<dbReference type="PANTHER" id="PTHR42928">
    <property type="entry name" value="TRICARBOXYLATE-BINDING PROTEIN"/>
    <property type="match status" value="1"/>
</dbReference>
<evidence type="ECO:0000256" key="2">
    <source>
        <dbReference type="SAM" id="SignalP"/>
    </source>
</evidence>
<comment type="caution">
    <text evidence="3">The sequence shown here is derived from an EMBL/GenBank/DDBJ whole genome shotgun (WGS) entry which is preliminary data.</text>
</comment>
<evidence type="ECO:0000313" key="4">
    <source>
        <dbReference type="Proteomes" id="UP000294692"/>
    </source>
</evidence>
<feature type="chain" id="PRO_5020374038" evidence="2">
    <location>
        <begin position="23"/>
        <end position="326"/>
    </location>
</feature>
<name>A0A4R3UYU8_9BURK</name>
<keyword evidence="3" id="KW-0675">Receptor</keyword>
<dbReference type="InterPro" id="IPR005064">
    <property type="entry name" value="BUG"/>
</dbReference>
<dbReference type="PIRSF" id="PIRSF017082">
    <property type="entry name" value="YflP"/>
    <property type="match status" value="1"/>
</dbReference>
<sequence>MKRIIVSAFACLMCLISATSWAKDNYPTRPVTWVVPFAAGGPTDALARRVAARVANELGQAIVIENVPGAGGTIGAARVARAKPDGYTMLMGHFGYMAAAPSLYNNLAYDPAQDFRGVFRFPNTPMVLLVGKDSPFNTIEEFVSYARTNPNKLNIANAGVGSASHLMAALFMQRANLDVLDVPYRGGGQALTDVISGQADALFDQMNTVMGLRSGGLAKPLVQTTTQRTTQLPDIPTVAESLIPGFEALTWYGVYAPAGTDDEVLQKFLSSYHSALQDPEFLQLLQDQGLQLLSDGEETGAALDTFTRAEIQRWKQVIAAAGIERQ</sequence>
<comment type="similarity">
    <text evidence="1">Belongs to the UPF0065 (bug) family.</text>
</comment>
<dbReference type="SUPFAM" id="SSF53850">
    <property type="entry name" value="Periplasmic binding protein-like II"/>
    <property type="match status" value="1"/>
</dbReference>
<evidence type="ECO:0000256" key="1">
    <source>
        <dbReference type="ARBA" id="ARBA00006987"/>
    </source>
</evidence>
<dbReference type="Gene3D" id="3.40.190.150">
    <property type="entry name" value="Bordetella uptake gene, domain 1"/>
    <property type="match status" value="1"/>
</dbReference>
<reference evidence="3 4" key="1">
    <citation type="submission" date="2019-03" db="EMBL/GenBank/DDBJ databases">
        <title>Genomic Encyclopedia of Type Strains, Phase IV (KMG-IV): sequencing the most valuable type-strain genomes for metagenomic binning, comparative biology and taxonomic classification.</title>
        <authorList>
            <person name="Goeker M."/>
        </authorList>
    </citation>
    <scope>NUCLEOTIDE SEQUENCE [LARGE SCALE GENOMIC DNA]</scope>
    <source>
        <strain evidence="3 4">DSM 100048</strain>
    </source>
</reference>
<accession>A0A4R3UYU8</accession>
<dbReference type="RefSeq" id="WP_132477525.1">
    <property type="nucleotide sequence ID" value="NZ_JBHRVM010000001.1"/>
</dbReference>
<protein>
    <submittedName>
        <fullName evidence="3">Tripartite-type tricarboxylate transporter receptor subunit TctC</fullName>
    </submittedName>
</protein>
<dbReference type="OrthoDB" id="8678477at2"/>
<dbReference type="AlphaFoldDB" id="A0A4R3UYU8"/>
<dbReference type="Proteomes" id="UP000294692">
    <property type="component" value="Unassembled WGS sequence"/>
</dbReference>
<keyword evidence="2" id="KW-0732">Signal</keyword>
<evidence type="ECO:0000313" key="3">
    <source>
        <dbReference type="EMBL" id="TCU96043.1"/>
    </source>
</evidence>
<gene>
    <name evidence="3" type="ORF">EV686_107101</name>
</gene>
<dbReference type="PANTHER" id="PTHR42928:SF5">
    <property type="entry name" value="BLR1237 PROTEIN"/>
    <property type="match status" value="1"/>
</dbReference>
<keyword evidence="4" id="KW-1185">Reference proteome</keyword>